<evidence type="ECO:0000313" key="5">
    <source>
        <dbReference type="Proteomes" id="UP000241890"/>
    </source>
</evidence>
<gene>
    <name evidence="4" type="ORF">FCC1311_006432</name>
</gene>
<dbReference type="SUPFAM" id="SSF53474">
    <property type="entry name" value="alpha/beta-Hydrolases"/>
    <property type="match status" value="1"/>
</dbReference>
<keyword evidence="5" id="KW-1185">Reference proteome</keyword>
<dbReference type="InterPro" id="IPR029058">
    <property type="entry name" value="AB_hydrolase_fold"/>
</dbReference>
<keyword evidence="1" id="KW-1133">Transmembrane helix</keyword>
<accession>A0A2R5G1M5</accession>
<organism evidence="4 5">
    <name type="scientific">Hondaea fermentalgiana</name>
    <dbReference type="NCBI Taxonomy" id="2315210"/>
    <lineage>
        <taxon>Eukaryota</taxon>
        <taxon>Sar</taxon>
        <taxon>Stramenopiles</taxon>
        <taxon>Bigyra</taxon>
        <taxon>Labyrinthulomycetes</taxon>
        <taxon>Thraustochytrida</taxon>
        <taxon>Thraustochytriidae</taxon>
        <taxon>Hondaea</taxon>
    </lineage>
</organism>
<feature type="domain" description="Peptidase S33 tripeptidyl aminopeptidase-like C-terminal" evidence="3">
    <location>
        <begin position="298"/>
        <end position="360"/>
    </location>
</feature>
<evidence type="ECO:0000259" key="3">
    <source>
        <dbReference type="Pfam" id="PF08386"/>
    </source>
</evidence>
<dbReference type="EMBL" id="BEYU01000005">
    <property type="protein sequence ID" value="GBG24425.1"/>
    <property type="molecule type" value="Genomic_DNA"/>
</dbReference>
<dbReference type="InterPro" id="IPR000073">
    <property type="entry name" value="AB_hydrolase_1"/>
</dbReference>
<comment type="caution">
    <text evidence="4">The sequence shown here is derived from an EMBL/GenBank/DDBJ whole genome shotgun (WGS) entry which is preliminary data.</text>
</comment>
<dbReference type="InterPro" id="IPR050471">
    <property type="entry name" value="AB_hydrolase"/>
</dbReference>
<sequence>MATTKDQRHLYARLGGGSDGSIHCNKLQMARPDYLRYEESRARYCVVCNSHQGTHKIYYEVYGNGPQAMLLLMGLAGTHAHLEPQLEYFGIERGDQYSICVVDNRGIGCSETPIGRWRTTDLASDALQLLEHLAVAEGPRWAANVGLLGFSLGGMVAQELVLLDPKRFSSLTLVSTHAGGVMGTLPPPRGIIPGLRACWGLARGGTHAIDAGLDMLFPPSFLDAPCPKDHTYNGFAPTEVLRTNREHSAFLLIRRARKYVEAGLAPEVRLNGALRQLMAVITHYVSWRRLARLRAYQLEVLVVSGERDNIVGYRNARLLAEALCGKWLHFVDAGHGVSEQHAAEVNAAVEALVNRASRKTQEKPFLATQRKPERPGIHPLQVLVLWSIVAFAMLRRRLLGRFISFRFGSCWAAAFAAIYVRRTFGGFFAR</sequence>
<reference evidence="4 5" key="1">
    <citation type="submission" date="2017-12" db="EMBL/GenBank/DDBJ databases">
        <title>Sequencing, de novo assembly and annotation of complete genome of a new Thraustochytrid species, strain FCC1311.</title>
        <authorList>
            <person name="Sedici K."/>
            <person name="Godart F."/>
            <person name="Aiese Cigliano R."/>
            <person name="Sanseverino W."/>
            <person name="Barakat M."/>
            <person name="Ortet P."/>
            <person name="Marechal E."/>
            <person name="Cagnac O."/>
            <person name="Amato A."/>
        </authorList>
    </citation>
    <scope>NUCLEOTIDE SEQUENCE [LARGE SCALE GENOMIC DNA]</scope>
</reference>
<dbReference type="Proteomes" id="UP000241890">
    <property type="component" value="Unassembled WGS sequence"/>
</dbReference>
<dbReference type="InterPro" id="IPR013595">
    <property type="entry name" value="Pept_S33_TAP-like_C"/>
</dbReference>
<proteinExistence type="predicted"/>
<protein>
    <submittedName>
        <fullName evidence="4">Uncharacterized protein</fullName>
    </submittedName>
</protein>
<evidence type="ECO:0000256" key="1">
    <source>
        <dbReference type="SAM" id="Phobius"/>
    </source>
</evidence>
<evidence type="ECO:0000259" key="2">
    <source>
        <dbReference type="Pfam" id="PF00561"/>
    </source>
</evidence>
<dbReference type="OrthoDB" id="19657at2759"/>
<keyword evidence="1" id="KW-0812">Transmembrane</keyword>
<dbReference type="Gene3D" id="3.40.50.1820">
    <property type="entry name" value="alpha/beta hydrolase"/>
    <property type="match status" value="1"/>
</dbReference>
<dbReference type="Pfam" id="PF00561">
    <property type="entry name" value="Abhydrolase_1"/>
    <property type="match status" value="1"/>
</dbReference>
<dbReference type="PANTHER" id="PTHR43433">
    <property type="entry name" value="HYDROLASE, ALPHA/BETA FOLD FAMILY PROTEIN"/>
    <property type="match status" value="1"/>
</dbReference>
<feature type="domain" description="AB hydrolase-1" evidence="2">
    <location>
        <begin position="69"/>
        <end position="176"/>
    </location>
</feature>
<dbReference type="PANTHER" id="PTHR43433:SF5">
    <property type="entry name" value="AB HYDROLASE-1 DOMAIN-CONTAINING PROTEIN"/>
    <property type="match status" value="1"/>
</dbReference>
<evidence type="ECO:0000313" key="4">
    <source>
        <dbReference type="EMBL" id="GBG24425.1"/>
    </source>
</evidence>
<name>A0A2R5G1M5_9STRA</name>
<dbReference type="Pfam" id="PF08386">
    <property type="entry name" value="Abhydrolase_4"/>
    <property type="match status" value="1"/>
</dbReference>
<dbReference type="AlphaFoldDB" id="A0A2R5G1M5"/>
<feature type="transmembrane region" description="Helical" evidence="1">
    <location>
        <begin position="403"/>
        <end position="420"/>
    </location>
</feature>
<keyword evidence="1" id="KW-0472">Membrane</keyword>
<dbReference type="InParanoid" id="A0A2R5G1M5"/>